<evidence type="ECO:0000313" key="4">
    <source>
        <dbReference type="Proteomes" id="UP001165090"/>
    </source>
</evidence>
<gene>
    <name evidence="3" type="ORF">VaNZ11_014109</name>
</gene>
<dbReference type="PROSITE" id="PS50004">
    <property type="entry name" value="C2"/>
    <property type="match status" value="1"/>
</dbReference>
<evidence type="ECO:0000259" key="2">
    <source>
        <dbReference type="PROSITE" id="PS50004"/>
    </source>
</evidence>
<feature type="domain" description="C2" evidence="2">
    <location>
        <begin position="1"/>
        <end position="111"/>
    </location>
</feature>
<evidence type="ECO:0000256" key="1">
    <source>
        <dbReference type="SAM" id="MobiDB-lite"/>
    </source>
</evidence>
<feature type="compositionally biased region" description="Gly residues" evidence="1">
    <location>
        <begin position="601"/>
        <end position="619"/>
    </location>
</feature>
<feature type="compositionally biased region" description="Gly residues" evidence="1">
    <location>
        <begin position="661"/>
        <end position="676"/>
    </location>
</feature>
<organism evidence="3 4">
    <name type="scientific">Volvox africanus</name>
    <dbReference type="NCBI Taxonomy" id="51714"/>
    <lineage>
        <taxon>Eukaryota</taxon>
        <taxon>Viridiplantae</taxon>
        <taxon>Chlorophyta</taxon>
        <taxon>core chlorophytes</taxon>
        <taxon>Chlorophyceae</taxon>
        <taxon>CS clade</taxon>
        <taxon>Chlamydomonadales</taxon>
        <taxon>Volvocaceae</taxon>
        <taxon>Volvox</taxon>
    </lineage>
</organism>
<name>A0ABQ5SHQ5_9CHLO</name>
<dbReference type="Gene3D" id="2.60.40.150">
    <property type="entry name" value="C2 domain"/>
    <property type="match status" value="1"/>
</dbReference>
<keyword evidence="4" id="KW-1185">Reference proteome</keyword>
<dbReference type="Proteomes" id="UP001165090">
    <property type="component" value="Unassembled WGS sequence"/>
</dbReference>
<dbReference type="SMART" id="SM00239">
    <property type="entry name" value="C2"/>
    <property type="match status" value="1"/>
</dbReference>
<feature type="compositionally biased region" description="Basic and acidic residues" evidence="1">
    <location>
        <begin position="572"/>
        <end position="594"/>
    </location>
</feature>
<evidence type="ECO:0000313" key="3">
    <source>
        <dbReference type="EMBL" id="GLI69477.1"/>
    </source>
</evidence>
<dbReference type="Pfam" id="PF00168">
    <property type="entry name" value="C2"/>
    <property type="match status" value="1"/>
</dbReference>
<dbReference type="EMBL" id="BSDZ01000086">
    <property type="protein sequence ID" value="GLI69477.1"/>
    <property type="molecule type" value="Genomic_DNA"/>
</dbReference>
<dbReference type="InterPro" id="IPR000008">
    <property type="entry name" value="C2_dom"/>
</dbReference>
<feature type="compositionally biased region" description="Acidic residues" evidence="1">
    <location>
        <begin position="687"/>
        <end position="700"/>
    </location>
</feature>
<dbReference type="CDD" id="cd00030">
    <property type="entry name" value="C2"/>
    <property type="match status" value="1"/>
</dbReference>
<comment type="caution">
    <text evidence="3">The sequence shown here is derived from an EMBL/GenBank/DDBJ whole genome shotgun (WGS) entry which is preliminary data.</text>
</comment>
<accession>A0ABQ5SHQ5</accession>
<protein>
    <recommendedName>
        <fullName evidence="2">C2 domain-containing protein</fullName>
    </recommendedName>
</protein>
<proteinExistence type="predicted"/>
<dbReference type="InterPro" id="IPR035892">
    <property type="entry name" value="C2_domain_sf"/>
</dbReference>
<sequence length="700" mass="75012">MDAQKQVTVQLRVVSGAEFPRTNFIGTIDPYIRVYLDGNVLGETRHFKNQQDPVWEEDFFFDAGRDEDGCLCCILRLELYNENRARQDEHVGSVEIDLSELPPKAFDPIVKQKAQFYEYDIVYKDEKRGEKFSRQGRSPTLTVGFLGSIPSWSALVAQLAGWEEMGILVDEDSSQLYVPLPGGEGAGLYGGIQYLLPRAVHFKLVTASKHHAGLHLDFRCSKARCLRVERVSYHKQRKRLLKGLRVFAEATLTNLPLFTDLGKLQLLASKRRAAASHSVPDTLERAGFPTDATGSSLSYKRVSRAMAAPSGALLDAHSSCVYVPVRSQASPAAMLQLDFGEGSGDGGRLGRSGGRREGGSQRAVLRALTMKADRSEGQGREFVYDFLTASCETTTTITESYRRGIKILGGEYQYTCTAELPGTFDDQRLEVYDSAALVAFSLEAEPITSCRFSELFEPPPEPEADEDGNALLAALDPDLIPHSMGSMAIMVAQQGGKMVGKVVDQLGNLVGGMSLGGSGGNSTPNPGGAGGGALVLKAIKAPLKLLRAGKDVVVGKQAALDHEESSALGTEEQGRRGETGRGERSNGCGRDTRMSGDLSNGSGGDGGLGKEQGSEGHGSGRYKSNTTGKDRSRNGEGGRNGGREGAITGSRKKRELLMNSGSGGGGNRGGGSGSGGAQIRSRRGALWDEDHDDDDDDDSD</sequence>
<dbReference type="SUPFAM" id="SSF49562">
    <property type="entry name" value="C2 domain (Calcium/lipid-binding domain, CaLB)"/>
    <property type="match status" value="1"/>
</dbReference>
<reference evidence="3 4" key="1">
    <citation type="journal article" date="2023" name="IScience">
        <title>Expanded male sex-determining region conserved during the evolution of homothallism in the green alga Volvox.</title>
        <authorList>
            <person name="Yamamoto K."/>
            <person name="Matsuzaki R."/>
            <person name="Mahakham W."/>
            <person name="Heman W."/>
            <person name="Sekimoto H."/>
            <person name="Kawachi M."/>
            <person name="Minakuchi Y."/>
            <person name="Toyoda A."/>
            <person name="Nozaki H."/>
        </authorList>
    </citation>
    <scope>NUCLEOTIDE SEQUENCE [LARGE SCALE GENOMIC DNA]</scope>
    <source>
        <strain evidence="3 4">NIES-4468</strain>
    </source>
</reference>
<feature type="region of interest" description="Disordered" evidence="1">
    <location>
        <begin position="559"/>
        <end position="700"/>
    </location>
</feature>